<organism evidence="10 11">
    <name type="scientific">Vulgatibacter incomptus</name>
    <dbReference type="NCBI Taxonomy" id="1391653"/>
    <lineage>
        <taxon>Bacteria</taxon>
        <taxon>Pseudomonadati</taxon>
        <taxon>Myxococcota</taxon>
        <taxon>Myxococcia</taxon>
        <taxon>Myxococcales</taxon>
        <taxon>Cystobacterineae</taxon>
        <taxon>Vulgatibacteraceae</taxon>
        <taxon>Vulgatibacter</taxon>
    </lineage>
</organism>
<proteinExistence type="inferred from homology"/>
<evidence type="ECO:0000256" key="4">
    <source>
        <dbReference type="ARBA" id="ARBA00013346"/>
    </source>
</evidence>
<dbReference type="CDD" id="cd02440">
    <property type="entry name" value="AdoMet_MTases"/>
    <property type="match status" value="1"/>
</dbReference>
<dbReference type="NCBIfam" id="TIGR00080">
    <property type="entry name" value="pimt"/>
    <property type="match status" value="1"/>
</dbReference>
<dbReference type="SUPFAM" id="SSF53335">
    <property type="entry name" value="S-adenosyl-L-methionine-dependent methyltransferases"/>
    <property type="match status" value="1"/>
</dbReference>
<dbReference type="EMBL" id="CP012332">
    <property type="protein sequence ID" value="AKU90035.1"/>
    <property type="molecule type" value="Genomic_DNA"/>
</dbReference>
<protein>
    <recommendedName>
        <fullName evidence="4 9">Protein-L-isoaspartate O-methyltransferase</fullName>
        <ecNumber evidence="3 9">2.1.1.77</ecNumber>
    </recommendedName>
</protein>
<dbReference type="OrthoDB" id="9810066at2"/>
<evidence type="ECO:0000256" key="2">
    <source>
        <dbReference type="ARBA" id="ARBA00005369"/>
    </source>
</evidence>
<dbReference type="Gene3D" id="3.40.50.150">
    <property type="entry name" value="Vaccinia Virus protein VP39"/>
    <property type="match status" value="1"/>
</dbReference>
<dbReference type="GO" id="GO:0032259">
    <property type="term" value="P:methylation"/>
    <property type="evidence" value="ECO:0007669"/>
    <property type="project" value="UniProtKB-KW"/>
</dbReference>
<evidence type="ECO:0000256" key="7">
    <source>
        <dbReference type="ARBA" id="ARBA00022679"/>
    </source>
</evidence>
<dbReference type="GO" id="GO:0005737">
    <property type="term" value="C:cytoplasm"/>
    <property type="evidence" value="ECO:0007669"/>
    <property type="project" value="UniProtKB-SubCell"/>
</dbReference>
<keyword evidence="11" id="KW-1185">Reference proteome</keyword>
<evidence type="ECO:0000256" key="9">
    <source>
        <dbReference type="NCBIfam" id="TIGR00080"/>
    </source>
</evidence>
<dbReference type="PANTHER" id="PTHR11579:SF0">
    <property type="entry name" value="PROTEIN-L-ISOASPARTATE(D-ASPARTATE) O-METHYLTRANSFERASE"/>
    <property type="match status" value="1"/>
</dbReference>
<dbReference type="GO" id="GO:0004719">
    <property type="term" value="F:protein-L-isoaspartate (D-aspartate) O-methyltransferase activity"/>
    <property type="evidence" value="ECO:0007669"/>
    <property type="project" value="UniProtKB-UniRule"/>
</dbReference>
<sequence length="213" mass="22209">MGIESPLVAASRRTGVRDARVLDAIATIEREAFVPTSFRFLAQNDTPIRIPDGQVTTQPSLVARMVEALRLEGDERVLEVGTGLGYQAAVLSRLCAEVVTIERFAGLAEGARRNLRDAGITTVTVIHGDGTLGHPPLAPYDAIVVAAASPDVSPPLVEQLAEGGILVQPMGPGGAEVVTVFHKRGGALDSGSELVGARFVSLVSGPGEERAPT</sequence>
<comment type="subcellular location">
    <subcellularLocation>
        <location evidence="1">Cytoplasm</location>
    </subcellularLocation>
</comment>
<evidence type="ECO:0000256" key="3">
    <source>
        <dbReference type="ARBA" id="ARBA00011890"/>
    </source>
</evidence>
<evidence type="ECO:0000256" key="6">
    <source>
        <dbReference type="ARBA" id="ARBA00022603"/>
    </source>
</evidence>
<gene>
    <name evidence="10" type="ORF">AKJ08_0422</name>
</gene>
<dbReference type="PATRIC" id="fig|1391653.3.peg.436"/>
<dbReference type="InterPro" id="IPR029063">
    <property type="entry name" value="SAM-dependent_MTases_sf"/>
</dbReference>
<reference evidence="10 11" key="1">
    <citation type="submission" date="2015-08" db="EMBL/GenBank/DDBJ databases">
        <authorList>
            <person name="Babu N.S."/>
            <person name="Beckwith C.J."/>
            <person name="Beseler K.G."/>
            <person name="Brison A."/>
            <person name="Carone J.V."/>
            <person name="Caskin T.P."/>
            <person name="Diamond M."/>
            <person name="Durham M.E."/>
            <person name="Foxe J.M."/>
            <person name="Go M."/>
            <person name="Henderson B.A."/>
            <person name="Jones I.B."/>
            <person name="McGettigan J.A."/>
            <person name="Micheletti S.J."/>
            <person name="Nasrallah M.E."/>
            <person name="Ortiz D."/>
            <person name="Piller C.R."/>
            <person name="Privatt S.R."/>
            <person name="Schneider S.L."/>
            <person name="Sharp S."/>
            <person name="Smith T.C."/>
            <person name="Stanton J.D."/>
            <person name="Ullery H.E."/>
            <person name="Wilson R.J."/>
            <person name="Serrano M.G."/>
            <person name="Buck G."/>
            <person name="Lee V."/>
            <person name="Wang Y."/>
            <person name="Carvalho R."/>
            <person name="Voegtly L."/>
            <person name="Shi R."/>
            <person name="Duckworth R."/>
            <person name="Johnson A."/>
            <person name="Loviza R."/>
            <person name="Walstead R."/>
            <person name="Shah Z."/>
            <person name="Kiflezghi M."/>
            <person name="Wade K."/>
            <person name="Ball S.L."/>
            <person name="Bradley K.W."/>
            <person name="Asai D.J."/>
            <person name="Bowman C.A."/>
            <person name="Russell D.A."/>
            <person name="Pope W.H."/>
            <person name="Jacobs-Sera D."/>
            <person name="Hendrix R.W."/>
            <person name="Hatfull G.F."/>
        </authorList>
    </citation>
    <scope>NUCLEOTIDE SEQUENCE [LARGE SCALE GENOMIC DNA]</scope>
    <source>
        <strain evidence="10 11">DSM 27710</strain>
    </source>
</reference>
<accession>A0A0K1P936</accession>
<evidence type="ECO:0000256" key="1">
    <source>
        <dbReference type="ARBA" id="ARBA00004496"/>
    </source>
</evidence>
<dbReference type="GO" id="GO:0030091">
    <property type="term" value="P:protein repair"/>
    <property type="evidence" value="ECO:0007669"/>
    <property type="project" value="UniProtKB-UniRule"/>
</dbReference>
<dbReference type="Pfam" id="PF01135">
    <property type="entry name" value="PCMT"/>
    <property type="match status" value="1"/>
</dbReference>
<evidence type="ECO:0000313" key="10">
    <source>
        <dbReference type="EMBL" id="AKU90035.1"/>
    </source>
</evidence>
<evidence type="ECO:0000256" key="8">
    <source>
        <dbReference type="ARBA" id="ARBA00022691"/>
    </source>
</evidence>
<dbReference type="STRING" id="1391653.AKJ08_0422"/>
<dbReference type="KEGG" id="vin:AKJ08_0422"/>
<dbReference type="NCBIfam" id="NF001453">
    <property type="entry name" value="PRK00312.1"/>
    <property type="match status" value="1"/>
</dbReference>
<name>A0A0K1P936_9BACT</name>
<keyword evidence="8" id="KW-0949">S-adenosyl-L-methionine</keyword>
<dbReference type="PANTHER" id="PTHR11579">
    <property type="entry name" value="PROTEIN-L-ISOASPARTATE O-METHYLTRANSFERASE"/>
    <property type="match status" value="1"/>
</dbReference>
<dbReference type="InterPro" id="IPR000682">
    <property type="entry name" value="PCMT"/>
</dbReference>
<dbReference type="AlphaFoldDB" id="A0A0K1P936"/>
<evidence type="ECO:0000256" key="5">
    <source>
        <dbReference type="ARBA" id="ARBA00022490"/>
    </source>
</evidence>
<dbReference type="Proteomes" id="UP000055590">
    <property type="component" value="Chromosome"/>
</dbReference>
<dbReference type="RefSeq" id="WP_050724541.1">
    <property type="nucleotide sequence ID" value="NZ_CP012332.1"/>
</dbReference>
<evidence type="ECO:0000313" key="11">
    <source>
        <dbReference type="Proteomes" id="UP000055590"/>
    </source>
</evidence>
<keyword evidence="6 10" id="KW-0489">Methyltransferase</keyword>
<comment type="similarity">
    <text evidence="2">Belongs to the methyltransferase superfamily. L-isoaspartyl/D-aspartyl protein methyltransferase family.</text>
</comment>
<dbReference type="EC" id="2.1.1.77" evidence="3 9"/>
<keyword evidence="5" id="KW-0963">Cytoplasm</keyword>
<keyword evidence="7 10" id="KW-0808">Transferase</keyword>